<accession>A0A2P5A6L0</accession>
<dbReference type="Proteomes" id="UP000237105">
    <property type="component" value="Unassembled WGS sequence"/>
</dbReference>
<sequence>MHVTQLCRQVQAIRHWSNSLSDLKGTNIPWSKLTRNSKSCNTTFWSHFQEYRITSIELYLTPLRVSITLLSTLNLFKSLLDTLDLLSSLFNQLKSESNMLFWFCPTQRRFTRPPI</sequence>
<reference evidence="2" key="1">
    <citation type="submission" date="2016-06" db="EMBL/GenBank/DDBJ databases">
        <title>Parallel loss of symbiosis genes in relatives of nitrogen-fixing non-legume Parasponia.</title>
        <authorList>
            <person name="Van Velzen R."/>
            <person name="Holmer R."/>
            <person name="Bu F."/>
            <person name="Rutten L."/>
            <person name="Van Zeijl A."/>
            <person name="Liu W."/>
            <person name="Santuari L."/>
            <person name="Cao Q."/>
            <person name="Sharma T."/>
            <person name="Shen D."/>
            <person name="Roswanjaya Y."/>
            <person name="Wardhani T."/>
            <person name="Kalhor M.S."/>
            <person name="Jansen J."/>
            <person name="Van den Hoogen J."/>
            <person name="Gungor B."/>
            <person name="Hartog M."/>
            <person name="Hontelez J."/>
            <person name="Verver J."/>
            <person name="Yang W.-C."/>
            <person name="Schijlen E."/>
            <person name="Repin R."/>
            <person name="Schilthuizen M."/>
            <person name="Schranz E."/>
            <person name="Heidstra R."/>
            <person name="Miyata K."/>
            <person name="Fedorova E."/>
            <person name="Kohlen W."/>
            <person name="Bisseling T."/>
            <person name="Smit S."/>
            <person name="Geurts R."/>
        </authorList>
    </citation>
    <scope>NUCLEOTIDE SEQUENCE [LARGE SCALE GENOMIC DNA]</scope>
    <source>
        <strain evidence="2">cv. WU1-14</strain>
    </source>
</reference>
<dbReference type="EMBL" id="JXTB01000857">
    <property type="protein sequence ID" value="PON32161.1"/>
    <property type="molecule type" value="Genomic_DNA"/>
</dbReference>
<evidence type="ECO:0000313" key="1">
    <source>
        <dbReference type="EMBL" id="PON32161.1"/>
    </source>
</evidence>
<protein>
    <submittedName>
        <fullName evidence="1">Uncharacterized protein</fullName>
    </submittedName>
</protein>
<comment type="caution">
    <text evidence="1">The sequence shown here is derived from an EMBL/GenBank/DDBJ whole genome shotgun (WGS) entry which is preliminary data.</text>
</comment>
<name>A0A2P5A6L0_PARAD</name>
<organism evidence="1 2">
    <name type="scientific">Parasponia andersonii</name>
    <name type="common">Sponia andersonii</name>
    <dbReference type="NCBI Taxonomy" id="3476"/>
    <lineage>
        <taxon>Eukaryota</taxon>
        <taxon>Viridiplantae</taxon>
        <taxon>Streptophyta</taxon>
        <taxon>Embryophyta</taxon>
        <taxon>Tracheophyta</taxon>
        <taxon>Spermatophyta</taxon>
        <taxon>Magnoliopsida</taxon>
        <taxon>eudicotyledons</taxon>
        <taxon>Gunneridae</taxon>
        <taxon>Pentapetalae</taxon>
        <taxon>rosids</taxon>
        <taxon>fabids</taxon>
        <taxon>Rosales</taxon>
        <taxon>Cannabaceae</taxon>
        <taxon>Parasponia</taxon>
    </lineage>
</organism>
<dbReference type="AlphaFoldDB" id="A0A2P5A6L0"/>
<evidence type="ECO:0000313" key="2">
    <source>
        <dbReference type="Proteomes" id="UP000237105"/>
    </source>
</evidence>
<gene>
    <name evidence="1" type="ORF">PanWU01x14_363680</name>
</gene>
<keyword evidence="2" id="KW-1185">Reference proteome</keyword>
<proteinExistence type="predicted"/>